<accession>A0A7W9GRI0</accession>
<evidence type="ECO:0000313" key="3">
    <source>
        <dbReference type="Proteomes" id="UP000542813"/>
    </source>
</evidence>
<dbReference type="PANTHER" id="PTHR35525">
    <property type="entry name" value="BLL6575 PROTEIN"/>
    <property type="match status" value="1"/>
</dbReference>
<dbReference type="InterPro" id="IPR010852">
    <property type="entry name" value="ABATE"/>
</dbReference>
<reference evidence="2 3" key="1">
    <citation type="submission" date="2020-08" db="EMBL/GenBank/DDBJ databases">
        <title>Sequencing the genomes of 1000 actinobacteria strains.</title>
        <authorList>
            <person name="Klenk H.-P."/>
        </authorList>
    </citation>
    <scope>NUCLEOTIDE SEQUENCE [LARGE SCALE GENOMIC DNA]</scope>
    <source>
        <strain evidence="2 3">DSM 102122</strain>
    </source>
</reference>
<organism evidence="2 3">
    <name type="scientific">Jiangella mangrovi</name>
    <dbReference type="NCBI Taxonomy" id="1524084"/>
    <lineage>
        <taxon>Bacteria</taxon>
        <taxon>Bacillati</taxon>
        <taxon>Actinomycetota</taxon>
        <taxon>Actinomycetes</taxon>
        <taxon>Jiangellales</taxon>
        <taxon>Jiangellaceae</taxon>
        <taxon>Jiangella</taxon>
    </lineage>
</organism>
<dbReference type="EMBL" id="JACHMM010000001">
    <property type="protein sequence ID" value="MBB5788542.1"/>
    <property type="molecule type" value="Genomic_DNA"/>
</dbReference>
<keyword evidence="3" id="KW-1185">Reference proteome</keyword>
<evidence type="ECO:0000259" key="1">
    <source>
        <dbReference type="Pfam" id="PF11706"/>
    </source>
</evidence>
<feature type="domain" description="Zinc finger CGNR" evidence="1">
    <location>
        <begin position="145"/>
        <end position="186"/>
    </location>
</feature>
<proteinExistence type="predicted"/>
<gene>
    <name evidence="2" type="ORF">HD601_003117</name>
</gene>
<dbReference type="SUPFAM" id="SSF160904">
    <property type="entry name" value="Jann2411-like"/>
    <property type="match status" value="1"/>
</dbReference>
<sequence>MKDVQAAGFPMGGEPSVAVDFADTVMLAVSPAVDLLEEHAGAWWGLQAARLPAAPQPDPVAARRLRAAVREAFEARIAGRAPSPSAVEDLNSFAGSVPSSLRLEVGPDGARAETRWHVEHGGNPRLAVIAREAIALVADADRGGRLRYCANDTCSMIFVAENARRVWCTANICGNRARVARHQRRRHADPQA</sequence>
<dbReference type="Pfam" id="PF07336">
    <property type="entry name" value="ABATE"/>
    <property type="match status" value="1"/>
</dbReference>
<evidence type="ECO:0000313" key="2">
    <source>
        <dbReference type="EMBL" id="MBB5788542.1"/>
    </source>
</evidence>
<dbReference type="Pfam" id="PF11706">
    <property type="entry name" value="zf-CGNR"/>
    <property type="match status" value="1"/>
</dbReference>
<dbReference type="InterPro" id="IPR023286">
    <property type="entry name" value="ABATE_dom_sf"/>
</dbReference>
<dbReference type="Proteomes" id="UP000542813">
    <property type="component" value="Unassembled WGS sequence"/>
</dbReference>
<dbReference type="PANTHER" id="PTHR35525:SF3">
    <property type="entry name" value="BLL6575 PROTEIN"/>
    <property type="match status" value="1"/>
</dbReference>
<name>A0A7W9GRI0_9ACTN</name>
<dbReference type="InterPro" id="IPR021005">
    <property type="entry name" value="Znf_CGNR"/>
</dbReference>
<dbReference type="AlphaFoldDB" id="A0A7W9GRI0"/>
<protein>
    <submittedName>
        <fullName evidence="2">Putative RNA-binding Zn ribbon-like protein</fullName>
    </submittedName>
</protein>
<comment type="caution">
    <text evidence="2">The sequence shown here is derived from an EMBL/GenBank/DDBJ whole genome shotgun (WGS) entry which is preliminary data.</text>
</comment>
<dbReference type="Gene3D" id="1.10.3300.10">
    <property type="entry name" value="Jann2411-like domain"/>
    <property type="match status" value="1"/>
</dbReference>